<dbReference type="GO" id="GO:0005634">
    <property type="term" value="C:nucleus"/>
    <property type="evidence" value="ECO:0007669"/>
    <property type="project" value="UniProtKB-SubCell"/>
</dbReference>
<accession>A0A7I8L369</accession>
<reference evidence="9" key="1">
    <citation type="submission" date="2020-02" db="EMBL/GenBank/DDBJ databases">
        <authorList>
            <person name="Scholz U."/>
            <person name="Mascher M."/>
            <person name="Fiebig A."/>
        </authorList>
    </citation>
    <scope>NUCLEOTIDE SEQUENCE</scope>
</reference>
<evidence type="ECO:0000256" key="2">
    <source>
        <dbReference type="ARBA" id="ARBA00022618"/>
    </source>
</evidence>
<dbReference type="SUPFAM" id="SSF48371">
    <property type="entry name" value="ARM repeat"/>
    <property type="match status" value="2"/>
</dbReference>
<dbReference type="GO" id="GO:0035825">
    <property type="term" value="P:homologous recombination"/>
    <property type="evidence" value="ECO:0007669"/>
    <property type="project" value="UniProtKB-ARBA"/>
</dbReference>
<gene>
    <name evidence="9" type="ORF">SI8410_11015157</name>
</gene>
<feature type="compositionally biased region" description="Polar residues" evidence="8">
    <location>
        <begin position="1153"/>
        <end position="1168"/>
    </location>
</feature>
<keyword evidence="4" id="KW-0498">Mitosis</keyword>
<evidence type="ECO:0000256" key="6">
    <source>
        <dbReference type="ARBA" id="ARBA00023242"/>
    </source>
</evidence>
<dbReference type="Pfam" id="PF20168">
    <property type="entry name" value="PDS5"/>
    <property type="match status" value="1"/>
</dbReference>
<sequence length="1215" mass="136364">MSVPPEKVLADVGRRLSEPLSKDPLVKLLKKAASALSELRQSSSLQHAIAPLSNSLVQKKLLQHKDKDVRILLAVCFSEIIRVLAPTPPFSDQILKGIFKLIISIFSELSDVENAYFGKRVKILETIAALRCCVLMLDIGCENLVLEMFNIFFSVVRDEHQQNLLQAMLSIMVAIVEEKVSKNLLDVILSNLLKEGKGGSYGSFKLAVSLVENCAERLEPHIRGFLTSCISERDATGNELKEFYHEIIFQIYQCAPQILIAVMPNLTQELLTDQVDVRIKAVHLIGKLLTHSRLQLALEYRPLFIEFLKRFSDKSSEVRSSAVDCAKACYLVKSSGAEAFEILTALQGRLLDFDDKIRIQAVTVVCELAQANLEFFPLELILQAADRVRDKKVSVRKKAMIKLLELYHAYCIKCSEGLLPITDHFEQIPSKIITLCFDKDCKEFSLQKMELMLAEDLFPASLPAEERVRHWMALFSFFTLPHCKALDSILAQKQRFQREMRTYLSLREIGKVNSPEEVNEKISACFKKMSLSFIDSIKAEECFGKLHQMKDNNIFKALLELVREQNFSNIQSNQEAFLKRIGDKHSNYEFFRVLSLKCAYSIFTVDHVRSILEGLLSKKNEREQYLDTTNFDLLVSIVSIFPTLLRGSEDQFLGLFPMEVEQLNEKLLQMLIRAGGHISIKLRDIYPFLEQACLEGSRIQSKQAVSAMALLMSASDELIFDDLCEKLLGFLNRGQNMPTILQSLGCIAQHSLSSFQLHAEEITQFIIQKIISDVEVPSLNKKTVNHGGPMCSASCKLKIYGLKTLVKSCLPLQVAHGQNQIRGLLDILLKILQEEEIPDGVVEADQAHLRLAAAKSVVRLSTRWDLHISPRLFNLSMALARDPSPVVCRSFLCKINKLLKEQAIPKRYACALALGCCSECLSDTKADALNYLGQFFREYNRRARLTHGSPRQNMDGGALTTFPAYIVVFLIHVLAHDRGFPSADSQDGEYAFASFYSPLIALLQASVNPDFYAGGKLEEVNEMASYLYGIFSAVKRAVDAVDIRFTSKLHRLSEIGLFMVRKVAHNPRPPSHSPRLVLLPSSLYKVNDDARSEEAHLDEGFMERILLRAESFISRKAALSSSSSSSVELIQGCSQVRKKTAAAAAADSGERNIPSSCASISPGLSGQGNKYRPPRPPPPAPPATAAGRGQHSSLFSELHKFHATFFYRFPRYNDF</sequence>
<feature type="region of interest" description="Disordered" evidence="8">
    <location>
        <begin position="1145"/>
        <end position="1191"/>
    </location>
</feature>
<evidence type="ECO:0000256" key="8">
    <source>
        <dbReference type="SAM" id="MobiDB-lite"/>
    </source>
</evidence>
<dbReference type="CDD" id="cd19953">
    <property type="entry name" value="PDS5"/>
    <property type="match status" value="1"/>
</dbReference>
<evidence type="ECO:0000256" key="4">
    <source>
        <dbReference type="ARBA" id="ARBA00022776"/>
    </source>
</evidence>
<evidence type="ECO:0000313" key="9">
    <source>
        <dbReference type="EMBL" id="CAA7404479.1"/>
    </source>
</evidence>
<name>A0A7I8L369_SPIIN</name>
<dbReference type="AlphaFoldDB" id="A0A7I8L369"/>
<dbReference type="GO" id="GO:0007064">
    <property type="term" value="P:mitotic sister chromatid cohesion"/>
    <property type="evidence" value="ECO:0007669"/>
    <property type="project" value="InterPro"/>
</dbReference>
<dbReference type="InterPro" id="IPR039776">
    <property type="entry name" value="Pds5"/>
</dbReference>
<dbReference type="OrthoDB" id="200660at2759"/>
<dbReference type="Proteomes" id="UP000663760">
    <property type="component" value="Chromosome 11"/>
</dbReference>
<keyword evidence="3" id="KW-0227">DNA damage</keyword>
<protein>
    <submittedName>
        <fullName evidence="9">Uncharacterized protein</fullName>
    </submittedName>
</protein>
<evidence type="ECO:0000256" key="3">
    <source>
        <dbReference type="ARBA" id="ARBA00022763"/>
    </source>
</evidence>
<dbReference type="Gene3D" id="1.25.10.10">
    <property type="entry name" value="Leucine-rich Repeat Variant"/>
    <property type="match status" value="1"/>
</dbReference>
<keyword evidence="7" id="KW-0131">Cell cycle</keyword>
<evidence type="ECO:0000313" key="10">
    <source>
        <dbReference type="Proteomes" id="UP000663760"/>
    </source>
</evidence>
<organism evidence="9 10">
    <name type="scientific">Spirodela intermedia</name>
    <name type="common">Intermediate duckweed</name>
    <dbReference type="NCBI Taxonomy" id="51605"/>
    <lineage>
        <taxon>Eukaryota</taxon>
        <taxon>Viridiplantae</taxon>
        <taxon>Streptophyta</taxon>
        <taxon>Embryophyta</taxon>
        <taxon>Tracheophyta</taxon>
        <taxon>Spermatophyta</taxon>
        <taxon>Magnoliopsida</taxon>
        <taxon>Liliopsida</taxon>
        <taxon>Araceae</taxon>
        <taxon>Lemnoideae</taxon>
        <taxon>Spirodela</taxon>
    </lineage>
</organism>
<evidence type="ECO:0000256" key="5">
    <source>
        <dbReference type="ARBA" id="ARBA00023204"/>
    </source>
</evidence>
<dbReference type="InterPro" id="IPR011989">
    <property type="entry name" value="ARM-like"/>
</dbReference>
<dbReference type="PANTHER" id="PTHR12663:SF50">
    <property type="entry name" value="SISTER CHROMATID COHESION PROTEIN PDS5 HOMOLOG B"/>
    <property type="match status" value="1"/>
</dbReference>
<dbReference type="InterPro" id="IPR016024">
    <property type="entry name" value="ARM-type_fold"/>
</dbReference>
<dbReference type="EMBL" id="LR746274">
    <property type="protein sequence ID" value="CAA7404479.1"/>
    <property type="molecule type" value="Genomic_DNA"/>
</dbReference>
<dbReference type="GO" id="GO:0000785">
    <property type="term" value="C:chromatin"/>
    <property type="evidence" value="ECO:0007669"/>
    <property type="project" value="TreeGrafter"/>
</dbReference>
<keyword evidence="10" id="KW-1185">Reference proteome</keyword>
<comment type="subcellular location">
    <subcellularLocation>
        <location evidence="1">Nucleus</location>
    </subcellularLocation>
</comment>
<keyword evidence="5" id="KW-0234">DNA repair</keyword>
<dbReference type="PANTHER" id="PTHR12663">
    <property type="entry name" value="ANDROGEN INDUCED INHIBITOR OF PROLIFERATION AS3 / PDS5-RELATED"/>
    <property type="match status" value="1"/>
</dbReference>
<evidence type="ECO:0000256" key="1">
    <source>
        <dbReference type="ARBA" id="ARBA00004123"/>
    </source>
</evidence>
<keyword evidence="2" id="KW-0132">Cell division</keyword>
<dbReference type="GO" id="GO:0051301">
    <property type="term" value="P:cell division"/>
    <property type="evidence" value="ECO:0007669"/>
    <property type="project" value="UniProtKB-KW"/>
</dbReference>
<dbReference type="GO" id="GO:0006281">
    <property type="term" value="P:DNA repair"/>
    <property type="evidence" value="ECO:0007669"/>
    <property type="project" value="UniProtKB-KW"/>
</dbReference>
<keyword evidence="6" id="KW-0539">Nucleus</keyword>
<evidence type="ECO:0000256" key="7">
    <source>
        <dbReference type="ARBA" id="ARBA00023306"/>
    </source>
</evidence>
<proteinExistence type="predicted"/>